<keyword evidence="1" id="KW-1133">Transmembrane helix</keyword>
<feature type="non-terminal residue" evidence="2">
    <location>
        <position position="1"/>
    </location>
</feature>
<gene>
    <name evidence="2" type="ORF">KCU76_g14508</name>
</gene>
<evidence type="ECO:0000313" key="3">
    <source>
        <dbReference type="Proteomes" id="UP000779574"/>
    </source>
</evidence>
<reference evidence="2" key="1">
    <citation type="journal article" date="2021" name="J Fungi (Basel)">
        <title>Virulence traits and population genomics of the black yeast Aureobasidium melanogenum.</title>
        <authorList>
            <person name="Cernosa A."/>
            <person name="Sun X."/>
            <person name="Gostincar C."/>
            <person name="Fang C."/>
            <person name="Gunde-Cimerman N."/>
            <person name="Song Z."/>
        </authorList>
    </citation>
    <scope>NUCLEOTIDE SEQUENCE</scope>
    <source>
        <strain evidence="2">EXF-9911</strain>
    </source>
</reference>
<evidence type="ECO:0000256" key="1">
    <source>
        <dbReference type="SAM" id="Phobius"/>
    </source>
</evidence>
<comment type="caution">
    <text evidence="2">The sequence shown here is derived from an EMBL/GenBank/DDBJ whole genome shotgun (WGS) entry which is preliminary data.</text>
</comment>
<reference evidence="2" key="2">
    <citation type="submission" date="2021-08" db="EMBL/GenBank/DDBJ databases">
        <authorList>
            <person name="Gostincar C."/>
            <person name="Sun X."/>
            <person name="Song Z."/>
            <person name="Gunde-Cimerman N."/>
        </authorList>
    </citation>
    <scope>NUCLEOTIDE SEQUENCE</scope>
    <source>
        <strain evidence="2">EXF-9911</strain>
    </source>
</reference>
<sequence>MPQLDYDDQVEENPWRPVRMVLYMLWTIHFFICAFSTVGFLGESFVKTFDLHVAMNLISILTIDALYVRQMHLYAMGQLEPRNAAHMHSIQCVMVAFLMLEIFVRSLHEMFGLLVFFFCAIFASTFLVQLSVSLGVLFFSVRKTERSIQLPVLNNKV</sequence>
<dbReference type="OrthoDB" id="3840946at2759"/>
<organism evidence="2 3">
    <name type="scientific">Aureobasidium melanogenum</name>
    <name type="common">Aureobasidium pullulans var. melanogenum</name>
    <dbReference type="NCBI Taxonomy" id="46634"/>
    <lineage>
        <taxon>Eukaryota</taxon>
        <taxon>Fungi</taxon>
        <taxon>Dikarya</taxon>
        <taxon>Ascomycota</taxon>
        <taxon>Pezizomycotina</taxon>
        <taxon>Dothideomycetes</taxon>
        <taxon>Dothideomycetidae</taxon>
        <taxon>Dothideales</taxon>
        <taxon>Saccotheciaceae</taxon>
        <taxon>Aureobasidium</taxon>
    </lineage>
</organism>
<evidence type="ECO:0000313" key="2">
    <source>
        <dbReference type="EMBL" id="KAG9681421.1"/>
    </source>
</evidence>
<feature type="transmembrane region" description="Helical" evidence="1">
    <location>
        <begin position="21"/>
        <end position="42"/>
    </location>
</feature>
<dbReference type="AlphaFoldDB" id="A0A9P8E4Y0"/>
<feature type="transmembrane region" description="Helical" evidence="1">
    <location>
        <begin position="113"/>
        <end position="139"/>
    </location>
</feature>
<accession>A0A9P8E4Y0</accession>
<feature type="transmembrane region" description="Helical" evidence="1">
    <location>
        <begin position="89"/>
        <end position="107"/>
    </location>
</feature>
<proteinExistence type="predicted"/>
<dbReference type="EMBL" id="JAHFXF010000881">
    <property type="protein sequence ID" value="KAG9681421.1"/>
    <property type="molecule type" value="Genomic_DNA"/>
</dbReference>
<keyword evidence="1" id="KW-0812">Transmembrane</keyword>
<dbReference type="Proteomes" id="UP000779574">
    <property type="component" value="Unassembled WGS sequence"/>
</dbReference>
<feature type="transmembrane region" description="Helical" evidence="1">
    <location>
        <begin position="48"/>
        <end position="68"/>
    </location>
</feature>
<keyword evidence="1" id="KW-0472">Membrane</keyword>
<name>A0A9P8E4Y0_AURME</name>
<protein>
    <submittedName>
        <fullName evidence="2">Uncharacterized protein</fullName>
    </submittedName>
</protein>